<dbReference type="RefSeq" id="WP_038558130.1">
    <property type="nucleotide sequence ID" value="NZ_FOHT01000045.1"/>
</dbReference>
<evidence type="ECO:0000313" key="5">
    <source>
        <dbReference type="Proteomes" id="UP000181981"/>
    </source>
</evidence>
<accession>X5DXG5</accession>
<dbReference type="Proteomes" id="UP000023772">
    <property type="component" value="Chromosome"/>
</dbReference>
<dbReference type="STRING" id="1168034.FH5T_10635"/>
<evidence type="ECO:0000256" key="1">
    <source>
        <dbReference type="SAM" id="SignalP"/>
    </source>
</evidence>
<evidence type="ECO:0000313" key="3">
    <source>
        <dbReference type="EMBL" id="SEU10324.1"/>
    </source>
</evidence>
<dbReference type="KEGG" id="dori:FH5T_10635"/>
<keyword evidence="4" id="KW-1185">Reference proteome</keyword>
<dbReference type="OrthoDB" id="1121756at2"/>
<gene>
    <name evidence="2" type="ORF">FH5T_10635</name>
    <name evidence="3" type="ORF">SAMN05444285_1454</name>
</gene>
<evidence type="ECO:0000313" key="4">
    <source>
        <dbReference type="Proteomes" id="UP000023772"/>
    </source>
</evidence>
<organism evidence="3 5">
    <name type="scientific">Draconibacterium orientale</name>
    <dbReference type="NCBI Taxonomy" id="1168034"/>
    <lineage>
        <taxon>Bacteria</taxon>
        <taxon>Pseudomonadati</taxon>
        <taxon>Bacteroidota</taxon>
        <taxon>Bacteroidia</taxon>
        <taxon>Marinilabiliales</taxon>
        <taxon>Prolixibacteraceae</taxon>
        <taxon>Draconibacterium</taxon>
    </lineage>
</organism>
<dbReference type="eggNOG" id="ENOG502ZSBD">
    <property type="taxonomic scope" value="Bacteria"/>
</dbReference>
<dbReference type="EMBL" id="FOHT01000045">
    <property type="protein sequence ID" value="SEU10324.1"/>
    <property type="molecule type" value="Genomic_DNA"/>
</dbReference>
<evidence type="ECO:0000313" key="2">
    <source>
        <dbReference type="EMBL" id="AHW59905.1"/>
    </source>
</evidence>
<sequence>MKQTFLLLALVVLLAACSTTKQVRSSQKGLKGNWTLASITTDQGNKVEIKELFNQASPDCFAGSEWSFVSNNNSGTYSFMDVACVNSTHSIKWFMEEDGQNIYFLWKFIPDGVKPKDVTAGYKLKLIAESETEFVLAQDAAFEGDIISIYYQFVKN</sequence>
<dbReference type="Proteomes" id="UP000181981">
    <property type="component" value="Unassembled WGS sequence"/>
</dbReference>
<dbReference type="HOGENOM" id="CLU_123905_1_0_10"/>
<proteinExistence type="predicted"/>
<dbReference type="EMBL" id="CP007451">
    <property type="protein sequence ID" value="AHW59905.1"/>
    <property type="molecule type" value="Genomic_DNA"/>
</dbReference>
<reference evidence="3 5" key="2">
    <citation type="submission" date="2016-10" db="EMBL/GenBank/DDBJ databases">
        <authorList>
            <person name="de Groot N.N."/>
        </authorList>
    </citation>
    <scope>NUCLEOTIDE SEQUENCE [LARGE SCALE GENOMIC DNA]</scope>
    <source>
        <strain evidence="3 5">DSM 25947</strain>
    </source>
</reference>
<dbReference type="PROSITE" id="PS51257">
    <property type="entry name" value="PROKAR_LIPOPROTEIN"/>
    <property type="match status" value="1"/>
</dbReference>
<dbReference type="AlphaFoldDB" id="X5DXG5"/>
<protein>
    <submittedName>
        <fullName evidence="3">Lipocalin-like domain-containing protein</fullName>
    </submittedName>
</protein>
<feature type="chain" id="PRO_5010515131" evidence="1">
    <location>
        <begin position="22"/>
        <end position="156"/>
    </location>
</feature>
<name>X5DXG5_9BACT</name>
<keyword evidence="1" id="KW-0732">Signal</keyword>
<reference evidence="2 4" key="1">
    <citation type="submission" date="2014-03" db="EMBL/GenBank/DDBJ databases">
        <title>Complete genome sequence of a deeply braunched marine Bacteroidia bacterium Draconibacterium orientale type strain FH5T.</title>
        <authorList>
            <person name="Li X."/>
            <person name="Wang X."/>
            <person name="Xie Z."/>
            <person name="Du Z."/>
            <person name="Chen G."/>
        </authorList>
    </citation>
    <scope>NUCLEOTIDE SEQUENCE [LARGE SCALE GENOMIC DNA]</scope>
    <source>
        <strain evidence="2 4">FH5</strain>
    </source>
</reference>
<feature type="signal peptide" evidence="1">
    <location>
        <begin position="1"/>
        <end position="21"/>
    </location>
</feature>